<dbReference type="PANTHER" id="PTHR31111">
    <property type="entry name" value="BNAA05G37150D PROTEIN-RELATED"/>
    <property type="match status" value="1"/>
</dbReference>
<dbReference type="SMART" id="SM00256">
    <property type="entry name" value="FBOX"/>
    <property type="match status" value="1"/>
</dbReference>
<feature type="domain" description="F-box" evidence="2">
    <location>
        <begin position="10"/>
        <end position="47"/>
    </location>
</feature>
<reference evidence="4" key="2">
    <citation type="submission" date="2025-08" db="UniProtKB">
        <authorList>
            <consortium name="RefSeq"/>
        </authorList>
    </citation>
    <scope>IDENTIFICATION</scope>
    <source>
        <tissue evidence="4">Leaf</tissue>
    </source>
</reference>
<protein>
    <submittedName>
        <fullName evidence="4">F-box protein At1g33020</fullName>
    </submittedName>
</protein>
<dbReference type="InterPro" id="IPR017451">
    <property type="entry name" value="F-box-assoc_interact_dom"/>
</dbReference>
<dbReference type="GeneID" id="104743744"/>
<dbReference type="SUPFAM" id="SSF81383">
    <property type="entry name" value="F-box domain"/>
    <property type="match status" value="1"/>
</dbReference>
<dbReference type="InterPro" id="IPR036047">
    <property type="entry name" value="F-box-like_dom_sf"/>
</dbReference>
<sequence length="399" mass="45893">MNRGENLDSIPIDLVLEIFSRLSAKSVGRCRCVSKLWRSTLGEWLFFSSPQPDHINLYEKSSSSPVVAAADFHMKFSEDISRHEYECSYVSGLIFFRQMWIREEGPGPLRVLCNPITGQYSILQLVTYKEIRSLLGFDPIDKQFKVLRMSYGCVHHVLTLGTGKMKSEKFKFIDAKCFGDELPQLINYKGKLGGIIWKCNYIGPRRTLTLCMLVLKDAEKQEWSKYAYTLPKNQFRDSYYFSVAGVTAKGDIVFLDTLTSKPFYVFYFNPERNTIQRVEILGDHEVFAKPCLVYAFVDHVEDLSFNIMKKRYVATSISPPPPEQKPNPTSTEASSRKVHHHVRTIARPLQDRPSFESINKFNALHRLDDDEQFTTARPGQSRSLFESISKFEAQSPMNL</sequence>
<dbReference type="PANTHER" id="PTHR31111:SF130">
    <property type="entry name" value="F-BOX ASSOCIATED UBIQUITINATION EFFECTOR FAMILY PROTEIN"/>
    <property type="match status" value="1"/>
</dbReference>
<dbReference type="Pfam" id="PF08268">
    <property type="entry name" value="FBA_3"/>
    <property type="match status" value="1"/>
</dbReference>
<dbReference type="InterPro" id="IPR001810">
    <property type="entry name" value="F-box_dom"/>
</dbReference>
<evidence type="ECO:0000313" key="3">
    <source>
        <dbReference type="Proteomes" id="UP000694864"/>
    </source>
</evidence>
<proteinExistence type="predicted"/>
<accession>A0ABM0VYI8</accession>
<dbReference type="RefSeq" id="XP_010463094.1">
    <property type="nucleotide sequence ID" value="XM_010464792.1"/>
</dbReference>
<name>A0ABM0VYI8_CAMSA</name>
<organism evidence="3 4">
    <name type="scientific">Camelina sativa</name>
    <name type="common">False flax</name>
    <name type="synonym">Myagrum sativum</name>
    <dbReference type="NCBI Taxonomy" id="90675"/>
    <lineage>
        <taxon>Eukaryota</taxon>
        <taxon>Viridiplantae</taxon>
        <taxon>Streptophyta</taxon>
        <taxon>Embryophyta</taxon>
        <taxon>Tracheophyta</taxon>
        <taxon>Spermatophyta</taxon>
        <taxon>Magnoliopsida</taxon>
        <taxon>eudicotyledons</taxon>
        <taxon>Gunneridae</taxon>
        <taxon>Pentapetalae</taxon>
        <taxon>rosids</taxon>
        <taxon>malvids</taxon>
        <taxon>Brassicales</taxon>
        <taxon>Brassicaceae</taxon>
        <taxon>Camelineae</taxon>
        <taxon>Camelina</taxon>
    </lineage>
</organism>
<gene>
    <name evidence="4" type="primary">LOC104743744</name>
</gene>
<keyword evidence="3" id="KW-1185">Reference proteome</keyword>
<reference evidence="3" key="1">
    <citation type="journal article" date="2014" name="Nat. Commun.">
        <title>The emerging biofuel crop Camelina sativa retains a highly undifferentiated hexaploid genome structure.</title>
        <authorList>
            <person name="Kagale S."/>
            <person name="Koh C."/>
            <person name="Nixon J."/>
            <person name="Bollina V."/>
            <person name="Clarke W.E."/>
            <person name="Tuteja R."/>
            <person name="Spillane C."/>
            <person name="Robinson S.J."/>
            <person name="Links M.G."/>
            <person name="Clarke C."/>
            <person name="Higgins E.E."/>
            <person name="Huebert T."/>
            <person name="Sharpe A.G."/>
            <person name="Parkin I.A."/>
        </authorList>
    </citation>
    <scope>NUCLEOTIDE SEQUENCE [LARGE SCALE GENOMIC DNA]</scope>
    <source>
        <strain evidence="3">cv. DH55</strain>
    </source>
</reference>
<dbReference type="InterPro" id="IPR013187">
    <property type="entry name" value="F-box-assoc_dom_typ3"/>
</dbReference>
<dbReference type="NCBIfam" id="TIGR01640">
    <property type="entry name" value="F_box_assoc_1"/>
    <property type="match status" value="1"/>
</dbReference>
<dbReference type="Proteomes" id="UP000694864">
    <property type="component" value="Chromosome 14"/>
</dbReference>
<evidence type="ECO:0000256" key="1">
    <source>
        <dbReference type="SAM" id="MobiDB-lite"/>
    </source>
</evidence>
<evidence type="ECO:0000313" key="4">
    <source>
        <dbReference type="RefSeq" id="XP_010463094.1"/>
    </source>
</evidence>
<evidence type="ECO:0000259" key="2">
    <source>
        <dbReference type="SMART" id="SM00256"/>
    </source>
</evidence>
<dbReference type="Gene3D" id="1.20.1280.50">
    <property type="match status" value="1"/>
</dbReference>
<dbReference type="Pfam" id="PF00646">
    <property type="entry name" value="F-box"/>
    <property type="match status" value="1"/>
</dbReference>
<feature type="region of interest" description="Disordered" evidence="1">
    <location>
        <begin position="316"/>
        <end position="341"/>
    </location>
</feature>